<dbReference type="Proteomes" id="UP000004295">
    <property type="component" value="Unassembled WGS sequence"/>
</dbReference>
<keyword evidence="3" id="KW-1185">Reference proteome</keyword>
<evidence type="ECO:0000313" key="2">
    <source>
        <dbReference type="EMBL" id="EEN81894.1"/>
    </source>
</evidence>
<comment type="caution">
    <text evidence="2">The sequence shown here is derived from an EMBL/GenBank/DDBJ whole genome shotgun (WGS) entry which is preliminary data.</text>
</comment>
<gene>
    <name evidence="2" type="ORF">POREN0001_0045</name>
</gene>
<reference evidence="2 3" key="1">
    <citation type="submission" date="2009-04" db="EMBL/GenBank/DDBJ databases">
        <authorList>
            <person name="Sebastian Y."/>
            <person name="Madupu R."/>
            <person name="Durkin A.S."/>
            <person name="Torralba M."/>
            <person name="Methe B."/>
            <person name="Sutton G.G."/>
            <person name="Strausberg R.L."/>
            <person name="Nelson K.E."/>
        </authorList>
    </citation>
    <scope>NUCLEOTIDE SEQUENCE [LARGE SCALE GENOMIC DNA]</scope>
    <source>
        <strain evidence="3">ATCC 35406 / BCRC 14492 / JCM 8526 / NCTC 13058 / HG 370</strain>
    </source>
</reference>
<name>C3JD56_POREA</name>
<feature type="chain" id="PRO_5002926392" description="Outer membrane protein beta-barrel domain-containing protein" evidence="1">
    <location>
        <begin position="29"/>
        <end position="220"/>
    </location>
</feature>
<evidence type="ECO:0000256" key="1">
    <source>
        <dbReference type="SAM" id="SignalP"/>
    </source>
</evidence>
<proteinExistence type="predicted"/>
<feature type="signal peptide" evidence="1">
    <location>
        <begin position="1"/>
        <end position="28"/>
    </location>
</feature>
<evidence type="ECO:0008006" key="4">
    <source>
        <dbReference type="Google" id="ProtNLM"/>
    </source>
</evidence>
<protein>
    <recommendedName>
        <fullName evidence="4">Outer membrane protein beta-barrel domain-containing protein</fullName>
    </recommendedName>
</protein>
<keyword evidence="1" id="KW-0732">Signal</keyword>
<dbReference type="AlphaFoldDB" id="C3JD56"/>
<accession>C3JD56</accession>
<organism evidence="2 3">
    <name type="scientific">Porphyromonas endodontalis (strain ATCC 35406 / DSM 24491 / JCM 8526 / CCUG 16442 / BCRC 14492 / NCTC 13058 / HG 370)</name>
    <name type="common">Bacteroides endodontalis</name>
    <dbReference type="NCBI Taxonomy" id="553175"/>
    <lineage>
        <taxon>Bacteria</taxon>
        <taxon>Pseudomonadati</taxon>
        <taxon>Bacteroidota</taxon>
        <taxon>Bacteroidia</taxon>
        <taxon>Bacteroidales</taxon>
        <taxon>Porphyromonadaceae</taxon>
        <taxon>Porphyromonas</taxon>
    </lineage>
</organism>
<evidence type="ECO:0000313" key="3">
    <source>
        <dbReference type="Proteomes" id="UP000004295"/>
    </source>
</evidence>
<dbReference type="EMBL" id="ACNN01000037">
    <property type="protein sequence ID" value="EEN81894.1"/>
    <property type="molecule type" value="Genomic_DNA"/>
</dbReference>
<dbReference type="STRING" id="553175.POREN0001_0045"/>
<sequence length="220" mass="24392">MLMRTNLLRNFLLGSLSLLAFSIKPLQAQTSENTPVVSTTSEVSSSPRTLSNMWYFKPFSLLYGAQIGYMNNVRERVFVGGEVAFGAWNGAPYSIMAVPSLRYYYRLGDITRSFAAYISLKAQIGCYYGLATKTPYDQKKSKSTALFVGAGIGTGFQIAIDKAGRLHIFSEGTLRLNNLEGDRELPSLDGDHNFSSRLTYYTMMCPTSPIELSIGVSYLF</sequence>